<dbReference type="Gene3D" id="3.40.50.1580">
    <property type="entry name" value="Nucleoside phosphorylase domain"/>
    <property type="match status" value="1"/>
</dbReference>
<gene>
    <name evidence="5" type="ORF">FRX57_00025</name>
</gene>
<dbReference type="PANTHER" id="PTHR43691:SF11">
    <property type="entry name" value="FI09636P-RELATED"/>
    <property type="match status" value="1"/>
</dbReference>
<name>A0A5C5SD26_9STRE</name>
<dbReference type="Pfam" id="PF01048">
    <property type="entry name" value="PNP_UDP_1"/>
    <property type="match status" value="1"/>
</dbReference>
<dbReference type="InterPro" id="IPR035994">
    <property type="entry name" value="Nucleoside_phosphorylase_sf"/>
</dbReference>
<dbReference type="PANTHER" id="PTHR43691">
    <property type="entry name" value="URIDINE PHOSPHORYLASE"/>
    <property type="match status" value="1"/>
</dbReference>
<dbReference type="EC" id="2.4.2.3" evidence="1"/>
<comment type="caution">
    <text evidence="5">The sequence shown here is derived from an EMBL/GenBank/DDBJ whole genome shotgun (WGS) entry which is preliminary data.</text>
</comment>
<evidence type="ECO:0000256" key="3">
    <source>
        <dbReference type="ARBA" id="ARBA00048447"/>
    </source>
</evidence>
<dbReference type="SUPFAM" id="SSF53167">
    <property type="entry name" value="Purine and uridine phosphorylases"/>
    <property type="match status" value="1"/>
</dbReference>
<dbReference type="GO" id="GO:0004731">
    <property type="term" value="F:purine-nucleoside phosphorylase activity"/>
    <property type="evidence" value="ECO:0007669"/>
    <property type="project" value="TreeGrafter"/>
</dbReference>
<dbReference type="RefSeq" id="WP_146565417.1">
    <property type="nucleotide sequence ID" value="NZ_VOHL01000001.1"/>
</dbReference>
<dbReference type="EMBL" id="VOHL01000001">
    <property type="protein sequence ID" value="TWS98649.1"/>
    <property type="molecule type" value="Genomic_DNA"/>
</dbReference>
<dbReference type="Proteomes" id="UP000317430">
    <property type="component" value="Unassembled WGS sequence"/>
</dbReference>
<dbReference type="AlphaFoldDB" id="A0A5C5SD26"/>
<sequence length="256" mass="28776">MMLEEFDPTKEAVINAADTMGERLADFPKTVVSCFARETFARLLKAYPHRQLFTTSMACIEIPFYELDVNGTKIGFFNSLVGAAGCVAILEDMIYMGMENLVLFGTCGVLEEIEETSIIIPTAALRDEGTSYHYQPASREIAVNQDYLPALEDFFKQRQISYTVGKAWTTDGVYRETAQKVAQRRQEGAICVDMECSAVAALAKFRGLNHVHCFYSADSLANESWDPRTLSNLDDLEKKDKIGHLMLEFAVEQFEK</sequence>
<proteinExistence type="predicted"/>
<reference evidence="5 6" key="1">
    <citation type="submission" date="2019-08" db="EMBL/GenBank/DDBJ databases">
        <authorList>
            <person name="Lei W."/>
        </authorList>
    </citation>
    <scope>NUCLEOTIDE SEQUENCE [LARGE SCALE GENOMIC DNA]</scope>
    <source>
        <strain evidence="5 6">CCUG 66496</strain>
    </source>
</reference>
<keyword evidence="6" id="KW-1185">Reference proteome</keyword>
<evidence type="ECO:0000256" key="1">
    <source>
        <dbReference type="ARBA" id="ARBA00011888"/>
    </source>
</evidence>
<evidence type="ECO:0000259" key="4">
    <source>
        <dbReference type="Pfam" id="PF01048"/>
    </source>
</evidence>
<evidence type="ECO:0000313" key="5">
    <source>
        <dbReference type="EMBL" id="TWS98649.1"/>
    </source>
</evidence>
<dbReference type="GO" id="GO:0005829">
    <property type="term" value="C:cytosol"/>
    <property type="evidence" value="ECO:0007669"/>
    <property type="project" value="TreeGrafter"/>
</dbReference>
<dbReference type="CDD" id="cd09007">
    <property type="entry name" value="NP-I_spr0068"/>
    <property type="match status" value="1"/>
</dbReference>
<dbReference type="OrthoDB" id="7945729at2"/>
<evidence type="ECO:0000313" key="6">
    <source>
        <dbReference type="Proteomes" id="UP000317430"/>
    </source>
</evidence>
<accession>A0A5C5SD26</accession>
<dbReference type="GO" id="GO:0006152">
    <property type="term" value="P:purine nucleoside catabolic process"/>
    <property type="evidence" value="ECO:0007669"/>
    <property type="project" value="TreeGrafter"/>
</dbReference>
<organism evidence="5 6">
    <name type="scientific">Streptococcus cuniculipharyngis</name>
    <dbReference type="NCBI Taxonomy" id="1562651"/>
    <lineage>
        <taxon>Bacteria</taxon>
        <taxon>Bacillati</taxon>
        <taxon>Bacillota</taxon>
        <taxon>Bacilli</taxon>
        <taxon>Lactobacillales</taxon>
        <taxon>Streptococcaceae</taxon>
        <taxon>Streptococcus</taxon>
    </lineage>
</organism>
<evidence type="ECO:0000256" key="2">
    <source>
        <dbReference type="ARBA" id="ARBA00021980"/>
    </source>
</evidence>
<protein>
    <recommendedName>
        <fullName evidence="2">Uridine phosphorylase</fullName>
        <ecNumber evidence="1">2.4.2.3</ecNumber>
    </recommendedName>
</protein>
<dbReference type="GO" id="GO:0004850">
    <property type="term" value="F:uridine phosphorylase activity"/>
    <property type="evidence" value="ECO:0007669"/>
    <property type="project" value="UniProtKB-EC"/>
</dbReference>
<dbReference type="InterPro" id="IPR000845">
    <property type="entry name" value="Nucleoside_phosphorylase_d"/>
</dbReference>
<comment type="catalytic activity">
    <reaction evidence="3">
        <text>uridine + phosphate = alpha-D-ribose 1-phosphate + uracil</text>
        <dbReference type="Rhea" id="RHEA:24388"/>
        <dbReference type="ChEBI" id="CHEBI:16704"/>
        <dbReference type="ChEBI" id="CHEBI:17568"/>
        <dbReference type="ChEBI" id="CHEBI:43474"/>
        <dbReference type="ChEBI" id="CHEBI:57720"/>
        <dbReference type="EC" id="2.4.2.3"/>
    </reaction>
</comment>
<feature type="domain" description="Nucleoside phosphorylase" evidence="4">
    <location>
        <begin position="63"/>
        <end position="224"/>
    </location>
</feature>